<evidence type="ECO:0000313" key="1">
    <source>
        <dbReference type="EMBL" id="VDO33922.1"/>
    </source>
</evidence>
<protein>
    <submittedName>
        <fullName evidence="1">Uncharacterized protein</fullName>
    </submittedName>
</protein>
<dbReference type="AlphaFoldDB" id="A0A3P7XXS0"/>
<sequence length="56" mass="6482">MSEVWRDFQLVNHAPRNQTISIVSTSSLLWKGVCWDGKLPRDAILMKNTLAFLTEY</sequence>
<keyword evidence="2" id="KW-1185">Reference proteome</keyword>
<dbReference type="EMBL" id="UZAF01016790">
    <property type="protein sequence ID" value="VDO33922.1"/>
    <property type="molecule type" value="Genomic_DNA"/>
</dbReference>
<proteinExistence type="predicted"/>
<organism evidence="1 2">
    <name type="scientific">Haemonchus placei</name>
    <name type="common">Barber's pole worm</name>
    <dbReference type="NCBI Taxonomy" id="6290"/>
    <lineage>
        <taxon>Eukaryota</taxon>
        <taxon>Metazoa</taxon>
        <taxon>Ecdysozoa</taxon>
        <taxon>Nematoda</taxon>
        <taxon>Chromadorea</taxon>
        <taxon>Rhabditida</taxon>
        <taxon>Rhabditina</taxon>
        <taxon>Rhabditomorpha</taxon>
        <taxon>Strongyloidea</taxon>
        <taxon>Trichostrongylidae</taxon>
        <taxon>Haemonchus</taxon>
    </lineage>
</organism>
<dbReference type="Proteomes" id="UP000268014">
    <property type="component" value="Unassembled WGS sequence"/>
</dbReference>
<gene>
    <name evidence="1" type="ORF">HPLM_LOCUS8118</name>
</gene>
<name>A0A3P7XXS0_HAEPC</name>
<accession>A0A3P7XXS0</accession>
<reference evidence="1 2" key="1">
    <citation type="submission" date="2018-11" db="EMBL/GenBank/DDBJ databases">
        <authorList>
            <consortium name="Pathogen Informatics"/>
        </authorList>
    </citation>
    <scope>NUCLEOTIDE SEQUENCE [LARGE SCALE GENOMIC DNA]</scope>
    <source>
        <strain evidence="1 2">MHpl1</strain>
    </source>
</reference>
<evidence type="ECO:0000313" key="2">
    <source>
        <dbReference type="Proteomes" id="UP000268014"/>
    </source>
</evidence>